<dbReference type="Proteomes" id="UP000027238">
    <property type="component" value="Unassembled WGS sequence"/>
</dbReference>
<gene>
    <name evidence="4" type="ORF">CSUB01_06045</name>
</gene>
<dbReference type="GO" id="GO:0005975">
    <property type="term" value="P:carbohydrate metabolic process"/>
    <property type="evidence" value="ECO:0007669"/>
    <property type="project" value="InterPro"/>
</dbReference>
<reference evidence="5" key="1">
    <citation type="journal article" date="2014" name="Genome Announc.">
        <title>Draft genome sequence of Colletotrichum sublineola, a destructive pathogen of cultivated sorghum.</title>
        <authorList>
            <person name="Baroncelli R."/>
            <person name="Sanz-Martin J.M."/>
            <person name="Rech G.E."/>
            <person name="Sukno S.A."/>
            <person name="Thon M.R."/>
        </authorList>
    </citation>
    <scope>NUCLEOTIDE SEQUENCE [LARGE SCALE GENOMIC DNA]</scope>
    <source>
        <strain evidence="5">TX430BB</strain>
    </source>
</reference>
<proteinExistence type="inferred from homology"/>
<dbReference type="STRING" id="1173701.A0A066X384"/>
<dbReference type="Gene3D" id="3.20.20.80">
    <property type="entry name" value="Glycosidases"/>
    <property type="match status" value="1"/>
</dbReference>
<protein>
    <submittedName>
        <fullName evidence="4">Putative alpha amylase</fullName>
    </submittedName>
</protein>
<dbReference type="InterPro" id="IPR017853">
    <property type="entry name" value="GH"/>
</dbReference>
<dbReference type="OrthoDB" id="550577at2759"/>
<evidence type="ECO:0000259" key="3">
    <source>
        <dbReference type="SMART" id="SM00642"/>
    </source>
</evidence>
<dbReference type="PANTHER" id="PTHR43447">
    <property type="entry name" value="ALPHA-AMYLASE"/>
    <property type="match status" value="1"/>
</dbReference>
<dbReference type="SUPFAM" id="SSF51445">
    <property type="entry name" value="(Trans)glycosidases"/>
    <property type="match status" value="1"/>
</dbReference>
<sequence>MTKTGIASLHPTEASPLPRTKSLRRQRGEKPHNPVQLQAFEWNLPADHKHWRRLQAALPALKSLGINSLWLPPGSKAKDPESNGYDIYDSWDLGEFNQKGSVPTKWGTKGDLVSLAADAEKSSIGLVWDAIHNHRAYADSTEMVKVVEVDPSDRRRDITEPYEIEAWTKFNYEARGGKYSKFTYNKSHFNGTDWNQINKKRAIYRYVEGGKNWHQDVGTSQGNADYLMLENLDYTNPDVVREQHQWGRWIVSELGLRGFRIDAVQHISWNFINDWANLLRKRGSQELMFVGEFWHGDVRVLTNWLDHMHSFFSLYDVPLMFRIERLSWHRDTDLREVFKNTLVEQRPRNAVTFIRNHDTQKGQAMDTSICTEFMPLAYALLLLRRDGHPCVFFGDLYGIGGPYPEAPIQSLPNLLLARKLYANGKQEDYFERRDCIGWVRRGCEERPYGLAVVMSWSTNENADTRLCMKVGEEHAGEIWTDVLGLESASVKIDQNGVGYHHSDNFRNVSIGSRNMALRKRSSVIVTALLHFVPLKSSAEHDDFSQNGEGLEDNSQLIPEGTDVDIISREWLAEVSDLSTVLHDPTFERYSEGHSAIPLLPPRHQSLGKQRTRLQDIQQASTRTLPFGTRGPMNIFSNAILGPWNKFDDIATWRYCANEMLSYISLYATHGTSPIAPSTNQVSTELDPVLKRALGVCAAHETIIQKHIFDQLLDHELEQLATSSLSAPAYDARWQRQRSETILREATARLQALIMYQIIRLFSDRARDFRKAAAYEALFASWARELQLQVRVLQQQMQSTGDLTIAEFGSEGLILDAAHRAILMSYTTIPAVHHTIPLATTMAITELIFMPLKANEQVRADFYNKIPTLIQATFNVVGGPKTSAVARVLESAPANAENHCGYLAVFCWESIDMIQDFVKTPEFANFRASLVGYLDGLPTLQFFVAPPGIAPEETLRNSTHLFFIKSTGTAAQVSHAKQQWDGITATFSSIAEDEVKYHNGDGVQDCNGHFAGFSGWKSIASYFLG</sequence>
<dbReference type="HOGENOM" id="CLU_295432_0_0_1"/>
<comment type="similarity">
    <text evidence="1">Belongs to the glycosyl hydrolase 13 family.</text>
</comment>
<dbReference type="SUPFAM" id="SSF51011">
    <property type="entry name" value="Glycosyl hydrolase domain"/>
    <property type="match status" value="1"/>
</dbReference>
<dbReference type="eggNOG" id="KOG0471">
    <property type="taxonomic scope" value="Eukaryota"/>
</dbReference>
<dbReference type="InterPro" id="IPR006047">
    <property type="entry name" value="GH13_cat_dom"/>
</dbReference>
<dbReference type="NCBIfam" id="NF006969">
    <property type="entry name" value="PRK09441.1-2"/>
    <property type="match status" value="1"/>
</dbReference>
<feature type="domain" description="Glycosyl hydrolase family 13 catalytic" evidence="3">
    <location>
        <begin position="34"/>
        <end position="418"/>
    </location>
</feature>
<organism evidence="4 5">
    <name type="scientific">Colletotrichum sublineola</name>
    <name type="common">Sorghum anthracnose fungus</name>
    <dbReference type="NCBI Taxonomy" id="1173701"/>
    <lineage>
        <taxon>Eukaryota</taxon>
        <taxon>Fungi</taxon>
        <taxon>Dikarya</taxon>
        <taxon>Ascomycota</taxon>
        <taxon>Pezizomycotina</taxon>
        <taxon>Sordariomycetes</taxon>
        <taxon>Hypocreomycetidae</taxon>
        <taxon>Glomerellales</taxon>
        <taxon>Glomerellaceae</taxon>
        <taxon>Colletotrichum</taxon>
        <taxon>Colletotrichum graminicola species complex</taxon>
    </lineage>
</organism>
<comment type="caution">
    <text evidence="4">The sequence shown here is derived from an EMBL/GenBank/DDBJ whole genome shotgun (WGS) entry which is preliminary data.</text>
</comment>
<dbReference type="Gene3D" id="2.40.30.140">
    <property type="match status" value="1"/>
</dbReference>
<evidence type="ECO:0000313" key="4">
    <source>
        <dbReference type="EMBL" id="KDN60485.1"/>
    </source>
</evidence>
<dbReference type="Pfam" id="PF00128">
    <property type="entry name" value="Alpha-amylase"/>
    <property type="match status" value="1"/>
</dbReference>
<keyword evidence="5" id="KW-1185">Reference proteome</keyword>
<evidence type="ECO:0000256" key="1">
    <source>
        <dbReference type="ARBA" id="ARBA00008061"/>
    </source>
</evidence>
<dbReference type="SMART" id="SM00642">
    <property type="entry name" value="Aamy"/>
    <property type="match status" value="1"/>
</dbReference>
<dbReference type="AlphaFoldDB" id="A0A066X384"/>
<evidence type="ECO:0000313" key="5">
    <source>
        <dbReference type="Proteomes" id="UP000027238"/>
    </source>
</evidence>
<feature type="region of interest" description="Disordered" evidence="2">
    <location>
        <begin position="1"/>
        <end position="33"/>
    </location>
</feature>
<dbReference type="CDD" id="cd11318">
    <property type="entry name" value="AmyAc_bac_fung_AmyA"/>
    <property type="match status" value="1"/>
</dbReference>
<evidence type="ECO:0000256" key="2">
    <source>
        <dbReference type="SAM" id="MobiDB-lite"/>
    </source>
</evidence>
<dbReference type="InterPro" id="IPR013780">
    <property type="entry name" value="Glyco_hydro_b"/>
</dbReference>
<name>A0A066X384_COLSU</name>
<dbReference type="Gene3D" id="2.60.40.1180">
    <property type="entry name" value="Golgi alpha-mannosidase II"/>
    <property type="match status" value="1"/>
</dbReference>
<dbReference type="EMBL" id="JMSE01001507">
    <property type="protein sequence ID" value="KDN60485.1"/>
    <property type="molecule type" value="Genomic_DNA"/>
</dbReference>
<accession>A0A066X384</accession>